<dbReference type="GO" id="GO:0046872">
    <property type="term" value="F:metal ion binding"/>
    <property type="evidence" value="ECO:0007669"/>
    <property type="project" value="InterPro"/>
</dbReference>
<dbReference type="GO" id="GO:0005524">
    <property type="term" value="F:ATP binding"/>
    <property type="evidence" value="ECO:0007669"/>
    <property type="project" value="UniProtKB-UniRule"/>
</dbReference>
<dbReference type="AlphaFoldDB" id="A0A2M9Y4U4"/>
<dbReference type="OrthoDB" id="336227at2"/>
<dbReference type="InterPro" id="IPR011761">
    <property type="entry name" value="ATP-grasp"/>
</dbReference>
<name>A0A2M9Y4U4_9LEPT</name>
<feature type="domain" description="ATP-grasp" evidence="2">
    <location>
        <begin position="43"/>
        <end position="299"/>
    </location>
</feature>
<comment type="caution">
    <text evidence="3">The sequence shown here is derived from an EMBL/GenBank/DDBJ whole genome shotgun (WGS) entry which is preliminary data.</text>
</comment>
<reference evidence="3" key="1">
    <citation type="journal article" date="2019" name="PLoS Negl. Trop. Dis.">
        <title>Revisiting the worldwide diversity of Leptospira species in the environment.</title>
        <authorList>
            <person name="Vincent A.T."/>
            <person name="Schiettekatte O."/>
            <person name="Bourhy P."/>
            <person name="Veyrier F.J."/>
            <person name="Picardeau M."/>
        </authorList>
    </citation>
    <scope>NUCLEOTIDE SEQUENCE [LARGE SCALE GENOMIC DNA]</scope>
    <source>
        <strain evidence="3">201800277</strain>
    </source>
</reference>
<gene>
    <name evidence="3" type="ORF">EHQ30_08935</name>
</gene>
<organism evidence="3 4">
    <name type="scientific">Leptospira brenneri</name>
    <dbReference type="NCBI Taxonomy" id="2023182"/>
    <lineage>
        <taxon>Bacteria</taxon>
        <taxon>Pseudomonadati</taxon>
        <taxon>Spirochaetota</taxon>
        <taxon>Spirochaetia</taxon>
        <taxon>Leptospirales</taxon>
        <taxon>Leptospiraceae</taxon>
        <taxon>Leptospira</taxon>
    </lineage>
</organism>
<evidence type="ECO:0000259" key="2">
    <source>
        <dbReference type="PROSITE" id="PS50975"/>
    </source>
</evidence>
<dbReference type="GO" id="GO:0018169">
    <property type="term" value="F:ribosomal S6-glutamic acid ligase activity"/>
    <property type="evidence" value="ECO:0007669"/>
    <property type="project" value="TreeGrafter"/>
</dbReference>
<keyword evidence="4" id="KW-1185">Reference proteome</keyword>
<keyword evidence="3" id="KW-0436">Ligase</keyword>
<dbReference type="NCBIfam" id="TIGR02291">
    <property type="entry name" value="rimK_rel_E_lig"/>
    <property type="match status" value="1"/>
</dbReference>
<evidence type="ECO:0000313" key="4">
    <source>
        <dbReference type="Proteomes" id="UP000297891"/>
    </source>
</evidence>
<dbReference type="GO" id="GO:0005737">
    <property type="term" value="C:cytoplasm"/>
    <property type="evidence" value="ECO:0007669"/>
    <property type="project" value="TreeGrafter"/>
</dbReference>
<dbReference type="InterPro" id="IPR011758">
    <property type="entry name" value="RimK-rel_E_lig"/>
</dbReference>
<keyword evidence="1" id="KW-0547">Nucleotide-binding</keyword>
<proteinExistence type="predicted"/>
<evidence type="ECO:0000256" key="1">
    <source>
        <dbReference type="PROSITE-ProRule" id="PRU00409"/>
    </source>
</evidence>
<dbReference type="GO" id="GO:0009432">
    <property type="term" value="P:SOS response"/>
    <property type="evidence" value="ECO:0007669"/>
    <property type="project" value="TreeGrafter"/>
</dbReference>
<dbReference type="Gene3D" id="3.30.470.20">
    <property type="entry name" value="ATP-grasp fold, B domain"/>
    <property type="match status" value="1"/>
</dbReference>
<dbReference type="Pfam" id="PF14397">
    <property type="entry name" value="ATPgrasp_ST"/>
    <property type="match status" value="1"/>
</dbReference>
<protein>
    <submittedName>
        <fullName evidence="3">Alpha-L-glutamate ligase-like protein</fullName>
    </submittedName>
</protein>
<dbReference type="EMBL" id="RQFP01000001">
    <property type="protein sequence ID" value="TGK96702.1"/>
    <property type="molecule type" value="Genomic_DNA"/>
</dbReference>
<sequence>MISLFKKFEGEGILGINRRIGEYILPFNPREYYPLVDDKWKTAELARQFNVPMPHHYGVVDTFGGIRKIRELIQNRPGFVVKPANGGMGNGILVIVRESESESGSIHYHKVDDKTLSEKELHHHISGILSGLYSLDGNSDSCVLQERLECHSFFQEISFRGIPDIRVIVFLGYPVMAMLRLPTKESGGRANLHQGALGVGVDLRTGTLTHAVCNDKIIHLHPDTKQTLSGRVLPHWETILEMASRCYDMSGLGYLGVDIVLDETRGPLLLEMNARPGLGIQIANRMGLRDRLRLVEKIRNSADGPKTRVHRMFQEL</sequence>
<accession>A0A2M9Y4U4</accession>
<keyword evidence="1" id="KW-0067">ATP-binding</keyword>
<dbReference type="RefSeq" id="WP_100789875.1">
    <property type="nucleotide sequence ID" value="NZ_NPDQ01000002.1"/>
</dbReference>
<dbReference type="PANTHER" id="PTHR21621:SF0">
    <property type="entry name" value="BETA-CITRYLGLUTAMATE SYNTHASE B-RELATED"/>
    <property type="match status" value="1"/>
</dbReference>
<dbReference type="PANTHER" id="PTHR21621">
    <property type="entry name" value="RIBOSOMAL PROTEIN S6 MODIFICATION PROTEIN"/>
    <property type="match status" value="1"/>
</dbReference>
<dbReference type="Proteomes" id="UP000297891">
    <property type="component" value="Unassembled WGS sequence"/>
</dbReference>
<dbReference type="SUPFAM" id="SSF56059">
    <property type="entry name" value="Glutathione synthetase ATP-binding domain-like"/>
    <property type="match status" value="1"/>
</dbReference>
<dbReference type="PROSITE" id="PS50975">
    <property type="entry name" value="ATP_GRASP"/>
    <property type="match status" value="1"/>
</dbReference>
<evidence type="ECO:0000313" key="3">
    <source>
        <dbReference type="EMBL" id="TGK96702.1"/>
    </source>
</evidence>
<dbReference type="InterPro" id="IPR039523">
    <property type="entry name" value="RimK-rel_E_lig_ATP-grasp"/>
</dbReference>